<reference evidence="5" key="1">
    <citation type="submission" date="2016-06" db="UniProtKB">
        <authorList>
            <consortium name="WormBaseParasite"/>
        </authorList>
    </citation>
    <scope>IDENTIFICATION</scope>
</reference>
<sequence>MNHKRAGFGRSSRPTFAKDPALIELQFVQSIEDWRKEMQISQMILVGHSFGAFLASSYAIENPERVRHLVLVDPWGFPEKPPEPPRQRHRPTWIWAATQAISFFNPLTALRLAGPYEFNLGVSLIKKMRPDLSLRYGCADPNAIYEYIYQCNAQEPTGETAFIDMSFSFGWAKRPMLGR</sequence>
<dbReference type="Gene3D" id="3.40.50.1820">
    <property type="entry name" value="alpha/beta hydrolase"/>
    <property type="match status" value="1"/>
</dbReference>
<feature type="domain" description="AB hydrolase-1" evidence="2">
    <location>
        <begin position="7"/>
        <end position="84"/>
    </location>
</feature>
<dbReference type="PANTHER" id="PTHR42886:SF29">
    <property type="entry name" value="PUMMELIG, ISOFORM A"/>
    <property type="match status" value="1"/>
</dbReference>
<dbReference type="GO" id="GO:0006654">
    <property type="term" value="P:phosphatidic acid biosynthetic process"/>
    <property type="evidence" value="ECO:0007669"/>
    <property type="project" value="TreeGrafter"/>
</dbReference>
<gene>
    <name evidence="3" type="ORF">GPUH_LOCUS20636</name>
</gene>
<evidence type="ECO:0000259" key="2">
    <source>
        <dbReference type="Pfam" id="PF00561"/>
    </source>
</evidence>
<evidence type="ECO:0000313" key="3">
    <source>
        <dbReference type="EMBL" id="VDN36464.1"/>
    </source>
</evidence>
<dbReference type="WBParaSite" id="GPUH_0002066201-mRNA-1">
    <property type="protein sequence ID" value="GPUH_0002066201-mRNA-1"/>
    <property type="gene ID" value="GPUH_0002066201"/>
</dbReference>
<dbReference type="PRINTS" id="PR00111">
    <property type="entry name" value="ABHYDROLASE"/>
</dbReference>
<reference evidence="3 4" key="2">
    <citation type="submission" date="2018-11" db="EMBL/GenBank/DDBJ databases">
        <authorList>
            <consortium name="Pathogen Informatics"/>
        </authorList>
    </citation>
    <scope>NUCLEOTIDE SEQUENCE [LARGE SCALE GENOMIC DNA]</scope>
</reference>
<keyword evidence="4" id="KW-1185">Reference proteome</keyword>
<evidence type="ECO:0000313" key="5">
    <source>
        <dbReference type="WBParaSite" id="GPUH_0002066201-mRNA-1"/>
    </source>
</evidence>
<dbReference type="GO" id="GO:0052689">
    <property type="term" value="F:carboxylic ester hydrolase activity"/>
    <property type="evidence" value="ECO:0007669"/>
    <property type="project" value="TreeGrafter"/>
</dbReference>
<name>A0A183EI46_9BILA</name>
<dbReference type="GO" id="GO:0005739">
    <property type="term" value="C:mitochondrion"/>
    <property type="evidence" value="ECO:0007669"/>
    <property type="project" value="TreeGrafter"/>
</dbReference>
<dbReference type="GO" id="GO:0042171">
    <property type="term" value="F:lysophosphatidic acid acyltransferase activity"/>
    <property type="evidence" value="ECO:0007669"/>
    <property type="project" value="TreeGrafter"/>
</dbReference>
<dbReference type="OrthoDB" id="7457040at2759"/>
<dbReference type="Pfam" id="PF00561">
    <property type="entry name" value="Abhydrolase_1"/>
    <property type="match status" value="1"/>
</dbReference>
<evidence type="ECO:0000313" key="4">
    <source>
        <dbReference type="Proteomes" id="UP000271098"/>
    </source>
</evidence>
<accession>A0A183EI46</accession>
<evidence type="ECO:0000256" key="1">
    <source>
        <dbReference type="ARBA" id="ARBA00038097"/>
    </source>
</evidence>
<dbReference type="InterPro" id="IPR000073">
    <property type="entry name" value="AB_hydrolase_1"/>
</dbReference>
<dbReference type="Proteomes" id="UP000271098">
    <property type="component" value="Unassembled WGS sequence"/>
</dbReference>
<dbReference type="GO" id="GO:0055088">
    <property type="term" value="P:lipid homeostasis"/>
    <property type="evidence" value="ECO:0007669"/>
    <property type="project" value="TreeGrafter"/>
</dbReference>
<protein>
    <submittedName>
        <fullName evidence="5">AB hydrolase-1 domain-containing protein</fullName>
    </submittedName>
</protein>
<comment type="similarity">
    <text evidence="1">Belongs to the peptidase S33 family. ABHD4/ABHD5 subfamily.</text>
</comment>
<dbReference type="InterPro" id="IPR029058">
    <property type="entry name" value="AB_hydrolase_fold"/>
</dbReference>
<proteinExistence type="inferred from homology"/>
<dbReference type="SUPFAM" id="SSF53474">
    <property type="entry name" value="alpha/beta-Hydrolases"/>
    <property type="match status" value="1"/>
</dbReference>
<organism evidence="5">
    <name type="scientific">Gongylonema pulchrum</name>
    <dbReference type="NCBI Taxonomy" id="637853"/>
    <lineage>
        <taxon>Eukaryota</taxon>
        <taxon>Metazoa</taxon>
        <taxon>Ecdysozoa</taxon>
        <taxon>Nematoda</taxon>
        <taxon>Chromadorea</taxon>
        <taxon>Rhabditida</taxon>
        <taxon>Spirurina</taxon>
        <taxon>Spiruromorpha</taxon>
        <taxon>Spiruroidea</taxon>
        <taxon>Gongylonematidae</taxon>
        <taxon>Gongylonema</taxon>
    </lineage>
</organism>
<dbReference type="PANTHER" id="PTHR42886">
    <property type="entry name" value="RE40534P-RELATED"/>
    <property type="match status" value="1"/>
</dbReference>
<dbReference type="GO" id="GO:0005811">
    <property type="term" value="C:lipid droplet"/>
    <property type="evidence" value="ECO:0007669"/>
    <property type="project" value="TreeGrafter"/>
</dbReference>
<dbReference type="AlphaFoldDB" id="A0A183EI46"/>
<dbReference type="EMBL" id="UYRT01090804">
    <property type="protein sequence ID" value="VDN36464.1"/>
    <property type="molecule type" value="Genomic_DNA"/>
</dbReference>